<accession>A5C8G6</accession>
<dbReference type="InterPro" id="IPR012337">
    <property type="entry name" value="RNaseH-like_sf"/>
</dbReference>
<dbReference type="GO" id="GO:0003676">
    <property type="term" value="F:nucleic acid binding"/>
    <property type="evidence" value="ECO:0007669"/>
    <property type="project" value="InterPro"/>
</dbReference>
<reference evidence="2" key="1">
    <citation type="journal article" date="2007" name="PLoS ONE">
        <title>The first genome sequence of an elite grapevine cultivar (Pinot noir Vitis vinifera L.): coping with a highly heterozygous genome.</title>
        <authorList>
            <person name="Velasco R."/>
            <person name="Zharkikh A."/>
            <person name="Troggio M."/>
            <person name="Cartwright D.A."/>
            <person name="Cestaro A."/>
            <person name="Pruss D."/>
            <person name="Pindo M."/>
            <person name="FitzGerald L.M."/>
            <person name="Vezzulli S."/>
            <person name="Reid J."/>
            <person name="Malacarne G."/>
            <person name="Iliev D."/>
            <person name="Coppola G."/>
            <person name="Wardell B."/>
            <person name="Micheletti D."/>
            <person name="Macalma T."/>
            <person name="Facci M."/>
            <person name="Mitchell J.T."/>
            <person name="Perazzolli M."/>
            <person name="Eldredge G."/>
            <person name="Gatto P."/>
            <person name="Oyzerski R."/>
            <person name="Moretto M."/>
            <person name="Gutin N."/>
            <person name="Stefanini M."/>
            <person name="Chen Y."/>
            <person name="Segala C."/>
            <person name="Davenport C."/>
            <person name="Dematte L."/>
            <person name="Mraz A."/>
            <person name="Battilana J."/>
            <person name="Stormo K."/>
            <person name="Costa F."/>
            <person name="Tao Q."/>
            <person name="Si-Ammour A."/>
            <person name="Harkins T."/>
            <person name="Lackey A."/>
            <person name="Perbost C."/>
            <person name="Taillon B."/>
            <person name="Stella A."/>
            <person name="Solovyev V."/>
            <person name="Fawcett J.A."/>
            <person name="Sterck L."/>
            <person name="Vandepoele K."/>
            <person name="Grando S.M."/>
            <person name="Toppo S."/>
            <person name="Moser C."/>
            <person name="Lanchbury J."/>
            <person name="Bogden R."/>
            <person name="Skolnick M."/>
            <person name="Sgaramella V."/>
            <person name="Bhatnagar S.K."/>
            <person name="Fontana P."/>
            <person name="Gutin A."/>
            <person name="Van de Peer Y."/>
            <person name="Salamini F."/>
            <person name="Viola R."/>
        </authorList>
    </citation>
    <scope>NUCLEOTIDE SEQUENCE</scope>
</reference>
<dbReference type="AlphaFoldDB" id="A5C8G6"/>
<dbReference type="Pfam" id="PF13976">
    <property type="entry name" value="gag_pre-integrs"/>
    <property type="match status" value="1"/>
</dbReference>
<dbReference type="PANTHER" id="PTHR42648:SF28">
    <property type="entry name" value="TRANSPOSON-ENCODED PROTEIN WITH RIBONUCLEASE H-LIKE AND RETROVIRUS ZINC FINGER-LIKE DOMAINS"/>
    <property type="match status" value="1"/>
</dbReference>
<evidence type="ECO:0000313" key="2">
    <source>
        <dbReference type="EMBL" id="CAN79802.1"/>
    </source>
</evidence>
<dbReference type="InterPro" id="IPR036397">
    <property type="entry name" value="RNaseH_sf"/>
</dbReference>
<sequence length="520" mass="59139">MSHVIGGVALEAASGVNTNTNNRGTASETIREASSISANVNNIPVFNGTNFKKWKEHVIIVLRCMDLDYALRDDRPPNLTSASTAKQRSTMEKWEQSNHMSLMIMKHSIPEAIRGAILEETQSKAFLDQIANRFATNEKVKTITILSKLVSMRYKGKENIREYIMEMSNLVTRLKALKLELLEDILMHLINTSSTTHISVTMHGCLRSRMPTNGERYIYVGNGNKVAVKDISLFRLQLDSGCILDLEKTFVVPSFRRNLISISCLDKFGYCCSFRNGMVSLYLNSNVIGIGSLRDKLYKLNIKATNGNETLHSSNYGIKRKLINENSSMLWHKRLGHISNQRIQRLGSEGIFDTLDFLDFQACIECIKGKQTNMRENNANRCNDVLELIHTDICGPFPTLSWNGQQYFITFIDDYSRYGYLYLIHEKSQSLDVFKNFKVEVENQLSKKIKVVEYDPRCEYYGRYDGSGEQRPGPFAKYLMECGIVPQYTMSGTLIGAKICALMAHIRYDLCTKVHSNHPT</sequence>
<dbReference type="InterPro" id="IPR039537">
    <property type="entry name" value="Retrotran_Ty1/copia-like"/>
</dbReference>
<dbReference type="EMBL" id="AM485983">
    <property type="protein sequence ID" value="CAN79802.1"/>
    <property type="molecule type" value="Genomic_DNA"/>
</dbReference>
<dbReference type="InterPro" id="IPR025724">
    <property type="entry name" value="GAG-pre-integrase_dom"/>
</dbReference>
<dbReference type="ExpressionAtlas" id="A5C8G6">
    <property type="expression patterns" value="baseline"/>
</dbReference>
<evidence type="ECO:0000259" key="1">
    <source>
        <dbReference type="Pfam" id="PF13976"/>
    </source>
</evidence>
<dbReference type="SUPFAM" id="SSF53098">
    <property type="entry name" value="Ribonuclease H-like"/>
    <property type="match status" value="1"/>
</dbReference>
<protein>
    <recommendedName>
        <fullName evidence="1">GAG-pre-integrase domain-containing protein</fullName>
    </recommendedName>
</protein>
<organism evidence="2">
    <name type="scientific">Vitis vinifera</name>
    <name type="common">Grape</name>
    <dbReference type="NCBI Taxonomy" id="29760"/>
    <lineage>
        <taxon>Eukaryota</taxon>
        <taxon>Viridiplantae</taxon>
        <taxon>Streptophyta</taxon>
        <taxon>Embryophyta</taxon>
        <taxon>Tracheophyta</taxon>
        <taxon>Spermatophyta</taxon>
        <taxon>Magnoliopsida</taxon>
        <taxon>eudicotyledons</taxon>
        <taxon>Gunneridae</taxon>
        <taxon>Pentapetalae</taxon>
        <taxon>rosids</taxon>
        <taxon>Vitales</taxon>
        <taxon>Vitaceae</taxon>
        <taxon>Viteae</taxon>
        <taxon>Vitis</taxon>
    </lineage>
</organism>
<feature type="domain" description="GAG-pre-integrase" evidence="1">
    <location>
        <begin position="296"/>
        <end position="371"/>
    </location>
</feature>
<name>A5C8G6_VITVI</name>
<dbReference type="PANTHER" id="PTHR42648">
    <property type="entry name" value="TRANSPOSASE, PUTATIVE-RELATED"/>
    <property type="match status" value="1"/>
</dbReference>
<dbReference type="Pfam" id="PF14223">
    <property type="entry name" value="Retrotran_gag_2"/>
    <property type="match status" value="1"/>
</dbReference>
<dbReference type="Gene3D" id="3.30.420.10">
    <property type="entry name" value="Ribonuclease H-like superfamily/Ribonuclease H"/>
    <property type="match status" value="1"/>
</dbReference>
<gene>
    <name evidence="2" type="ORF">VITISV_028710</name>
</gene>
<proteinExistence type="predicted"/>